<evidence type="ECO:0000313" key="2">
    <source>
        <dbReference type="EMBL" id="QNM07512.1"/>
    </source>
</evidence>
<gene>
    <name evidence="2" type="ORF">H9Q79_11295</name>
</gene>
<dbReference type="InterPro" id="IPR004518">
    <property type="entry name" value="MazG-like_dom"/>
</dbReference>
<protein>
    <submittedName>
        <fullName evidence="2">MazG family protein</fullName>
    </submittedName>
</protein>
<dbReference type="GO" id="GO:0046052">
    <property type="term" value="P:UTP catabolic process"/>
    <property type="evidence" value="ECO:0007669"/>
    <property type="project" value="TreeGrafter"/>
</dbReference>
<dbReference type="CDD" id="cd11528">
    <property type="entry name" value="NTP-PPase_MazG_Nterm"/>
    <property type="match status" value="1"/>
</dbReference>
<reference evidence="2 3" key="1">
    <citation type="submission" date="2020-08" db="EMBL/GenBank/DDBJ databases">
        <authorList>
            <person name="Liu C."/>
            <person name="Sun Q."/>
        </authorList>
    </citation>
    <scope>NUCLEOTIDE SEQUENCE [LARGE SCALE GENOMIC DNA]</scope>
    <source>
        <strain evidence="2 3">NSJ-29</strain>
    </source>
</reference>
<dbReference type="InterPro" id="IPR048015">
    <property type="entry name" value="NTP-PPase_MazG-like_N"/>
</dbReference>
<keyword evidence="3" id="KW-1185">Reference proteome</keyword>
<dbReference type="GO" id="GO:0046047">
    <property type="term" value="P:TTP catabolic process"/>
    <property type="evidence" value="ECO:0007669"/>
    <property type="project" value="TreeGrafter"/>
</dbReference>
<dbReference type="KEGG" id="whj:H9Q79_11295"/>
<dbReference type="GO" id="GO:0046081">
    <property type="term" value="P:dUTP catabolic process"/>
    <property type="evidence" value="ECO:0007669"/>
    <property type="project" value="TreeGrafter"/>
</dbReference>
<dbReference type="FunFam" id="1.10.287.1080:FF:000001">
    <property type="entry name" value="Nucleoside triphosphate pyrophosphohydrolase"/>
    <property type="match status" value="1"/>
</dbReference>
<dbReference type="Proteomes" id="UP000515860">
    <property type="component" value="Chromosome"/>
</dbReference>
<dbReference type="GO" id="GO:0006203">
    <property type="term" value="P:dGTP catabolic process"/>
    <property type="evidence" value="ECO:0007669"/>
    <property type="project" value="TreeGrafter"/>
</dbReference>
<sequence>MKDEKYTYEDFRRIIAKLRAPEGCPWDREQTHASLKSCMIEEAYEVVDGIRILDETGKPDNLCEELGDVMMQVFLHSQIAEEEGLFSLDDVVDGISRKMIYRHPHVFGTAEADTAQKVLQNWEELKKKEKGDLTPEEEIAAIPHSLPSLIRTSKVLKKLDRYYGVFQNEKDSFQEASDSLEQMLAEEKPEKIREKAGEVLLQVCNILRLLEINGEEALTEALEKLLKMYEIPE</sequence>
<dbReference type="GO" id="GO:0046061">
    <property type="term" value="P:dATP catabolic process"/>
    <property type="evidence" value="ECO:0007669"/>
    <property type="project" value="TreeGrafter"/>
</dbReference>
<dbReference type="RefSeq" id="WP_118642882.1">
    <property type="nucleotide sequence ID" value="NZ_CP060635.1"/>
</dbReference>
<feature type="domain" description="NTP pyrophosphohydrolase MazG-like" evidence="1">
    <location>
        <begin position="30"/>
        <end position="107"/>
    </location>
</feature>
<dbReference type="GO" id="GO:0046076">
    <property type="term" value="P:dTTP catabolic process"/>
    <property type="evidence" value="ECO:0007669"/>
    <property type="project" value="TreeGrafter"/>
</dbReference>
<dbReference type="InterPro" id="IPR011551">
    <property type="entry name" value="NTP_PyrPHydrolase_MazG"/>
</dbReference>
<dbReference type="Pfam" id="PF03819">
    <property type="entry name" value="MazG"/>
    <property type="match status" value="1"/>
</dbReference>
<dbReference type="PANTHER" id="PTHR30522:SF0">
    <property type="entry name" value="NUCLEOSIDE TRIPHOSPHATE PYROPHOSPHOHYDROLASE"/>
    <property type="match status" value="1"/>
</dbReference>
<proteinExistence type="predicted"/>
<dbReference type="PANTHER" id="PTHR30522">
    <property type="entry name" value="NUCLEOSIDE TRIPHOSPHATE PYROPHOSPHOHYDROLASE"/>
    <property type="match status" value="1"/>
</dbReference>
<accession>A0A7G9G9N0</accession>
<evidence type="ECO:0000259" key="1">
    <source>
        <dbReference type="Pfam" id="PF03819"/>
    </source>
</evidence>
<name>A0A7G9G9N0_9FIRM</name>
<dbReference type="NCBIfam" id="TIGR00444">
    <property type="entry name" value="mazG"/>
    <property type="match status" value="1"/>
</dbReference>
<dbReference type="SUPFAM" id="SSF101386">
    <property type="entry name" value="all-alpha NTP pyrophosphatases"/>
    <property type="match status" value="2"/>
</dbReference>
<dbReference type="GO" id="GO:0047429">
    <property type="term" value="F:nucleoside triphosphate diphosphatase activity"/>
    <property type="evidence" value="ECO:0007669"/>
    <property type="project" value="TreeGrafter"/>
</dbReference>
<evidence type="ECO:0000313" key="3">
    <source>
        <dbReference type="Proteomes" id="UP000515860"/>
    </source>
</evidence>
<dbReference type="AlphaFoldDB" id="A0A7G9G9N0"/>
<organism evidence="2 3">
    <name type="scientific">Wansuia hejianensis</name>
    <dbReference type="NCBI Taxonomy" id="2763667"/>
    <lineage>
        <taxon>Bacteria</taxon>
        <taxon>Bacillati</taxon>
        <taxon>Bacillota</taxon>
        <taxon>Clostridia</taxon>
        <taxon>Lachnospirales</taxon>
        <taxon>Lachnospiraceae</taxon>
        <taxon>Wansuia</taxon>
    </lineage>
</organism>
<dbReference type="Gene3D" id="1.10.287.1080">
    <property type="entry name" value="MazG-like"/>
    <property type="match status" value="2"/>
</dbReference>
<dbReference type="GO" id="GO:0006950">
    <property type="term" value="P:response to stress"/>
    <property type="evidence" value="ECO:0007669"/>
    <property type="project" value="UniProtKB-ARBA"/>
</dbReference>
<dbReference type="EMBL" id="CP060635">
    <property type="protein sequence ID" value="QNM07512.1"/>
    <property type="molecule type" value="Genomic_DNA"/>
</dbReference>